<keyword evidence="3" id="KW-0963">Cytoplasm</keyword>
<protein>
    <recommendedName>
        <fullName evidence="3">UDP-N-acetylenolpyruvoylglucosamine reductase</fullName>
        <ecNumber evidence="3">1.3.1.98</ecNumber>
    </recommendedName>
    <alternativeName>
        <fullName evidence="3">UDP-N-acetylmuramate dehydrogenase</fullName>
    </alternativeName>
</protein>
<dbReference type="Gene3D" id="3.30.465.10">
    <property type="match status" value="1"/>
</dbReference>
<keyword evidence="6" id="KW-1185">Reference proteome</keyword>
<dbReference type="HAMAP" id="MF_00037">
    <property type="entry name" value="MurB"/>
    <property type="match status" value="1"/>
</dbReference>
<dbReference type="SUPFAM" id="SSF56194">
    <property type="entry name" value="Uridine diphospho-N-Acetylenolpyruvylglucosamine reductase, MurB, C-terminal domain"/>
    <property type="match status" value="1"/>
</dbReference>
<dbReference type="InterPro" id="IPR036318">
    <property type="entry name" value="FAD-bd_PCMH-like_sf"/>
</dbReference>
<dbReference type="GO" id="GO:0008762">
    <property type="term" value="F:UDP-N-acetylmuramate dehydrogenase activity"/>
    <property type="evidence" value="ECO:0007669"/>
    <property type="project" value="UniProtKB-UniRule"/>
</dbReference>
<dbReference type="PANTHER" id="PTHR21071:SF4">
    <property type="entry name" value="UDP-N-ACETYLENOLPYRUVOYLGLUCOSAMINE REDUCTASE"/>
    <property type="match status" value="1"/>
</dbReference>
<dbReference type="InterPro" id="IPR036635">
    <property type="entry name" value="MurB_C_sf"/>
</dbReference>
<dbReference type="EC" id="1.3.1.98" evidence="3"/>
<keyword evidence="3" id="KW-0573">Peptidoglycan synthesis</keyword>
<comment type="similarity">
    <text evidence="3">Belongs to the MurB family.</text>
</comment>
<dbReference type="GO" id="GO:0071555">
    <property type="term" value="P:cell wall organization"/>
    <property type="evidence" value="ECO:0007669"/>
    <property type="project" value="UniProtKB-KW"/>
</dbReference>
<keyword evidence="3" id="KW-0132">Cell division</keyword>
<dbReference type="InterPro" id="IPR016169">
    <property type="entry name" value="FAD-bd_PCMH_sub2"/>
</dbReference>
<comment type="pathway">
    <text evidence="3">Cell wall biogenesis; peptidoglycan biosynthesis.</text>
</comment>
<dbReference type="RefSeq" id="WP_119117594.1">
    <property type="nucleotide sequence ID" value="NZ_QWVS01000023.1"/>
</dbReference>
<dbReference type="InterPro" id="IPR003170">
    <property type="entry name" value="MurB"/>
</dbReference>
<dbReference type="Pfam" id="PF01565">
    <property type="entry name" value="FAD_binding_4"/>
    <property type="match status" value="1"/>
</dbReference>
<comment type="caution">
    <text evidence="5">The sequence shown here is derived from an EMBL/GenBank/DDBJ whole genome shotgun (WGS) entry which is preliminary data.</text>
</comment>
<dbReference type="AlphaFoldDB" id="A0A398BAU4"/>
<feature type="active site" evidence="3">
    <location>
        <position position="169"/>
    </location>
</feature>
<comment type="subcellular location">
    <subcellularLocation>
        <location evidence="3">Cytoplasm</location>
    </subcellularLocation>
</comment>
<evidence type="ECO:0000259" key="4">
    <source>
        <dbReference type="PROSITE" id="PS51387"/>
    </source>
</evidence>
<keyword evidence="3" id="KW-0521">NADP</keyword>
<dbReference type="InterPro" id="IPR016166">
    <property type="entry name" value="FAD-bd_PCMH"/>
</dbReference>
<evidence type="ECO:0000256" key="3">
    <source>
        <dbReference type="HAMAP-Rule" id="MF_00037"/>
    </source>
</evidence>
<evidence type="ECO:0000313" key="5">
    <source>
        <dbReference type="EMBL" id="RID84743.1"/>
    </source>
</evidence>
<keyword evidence="3" id="KW-0131">Cell cycle</keyword>
<dbReference type="GO" id="GO:0009252">
    <property type="term" value="P:peptidoglycan biosynthetic process"/>
    <property type="evidence" value="ECO:0007669"/>
    <property type="project" value="UniProtKB-UniRule"/>
</dbReference>
<gene>
    <name evidence="3" type="primary">murB</name>
    <name evidence="5" type="ORF">D1953_12825</name>
</gene>
<feature type="active site" description="Proton donor" evidence="3">
    <location>
        <position position="219"/>
    </location>
</feature>
<comment type="cofactor">
    <cofactor evidence="3">
        <name>FAD</name>
        <dbReference type="ChEBI" id="CHEBI:57692"/>
    </cofactor>
</comment>
<organism evidence="5 6">
    <name type="scientific">Peribacillus asahii</name>
    <dbReference type="NCBI Taxonomy" id="228899"/>
    <lineage>
        <taxon>Bacteria</taxon>
        <taxon>Bacillati</taxon>
        <taxon>Bacillota</taxon>
        <taxon>Bacilli</taxon>
        <taxon>Bacillales</taxon>
        <taxon>Bacillaceae</taxon>
        <taxon>Peribacillus</taxon>
    </lineage>
</organism>
<dbReference type="PROSITE" id="PS51387">
    <property type="entry name" value="FAD_PCMH"/>
    <property type="match status" value="1"/>
</dbReference>
<proteinExistence type="inferred from homology"/>
<dbReference type="Proteomes" id="UP000266016">
    <property type="component" value="Unassembled WGS sequence"/>
</dbReference>
<evidence type="ECO:0000256" key="1">
    <source>
        <dbReference type="ARBA" id="ARBA00022630"/>
    </source>
</evidence>
<dbReference type="EMBL" id="QWVS01000023">
    <property type="protein sequence ID" value="RID84743.1"/>
    <property type="molecule type" value="Genomic_DNA"/>
</dbReference>
<reference evidence="5 6" key="1">
    <citation type="submission" date="2018-08" db="EMBL/GenBank/DDBJ databases">
        <title>Bacillus jemisoniae sp. nov., Bacillus chryseoplanitiae sp. nov., Bacillus resnikiae sp. nov., and Bacillus frankliniae sp. nov., isolated from Viking spacecraft and associated surfaces.</title>
        <authorList>
            <person name="Seuylemezian A."/>
            <person name="Vaishampayan P."/>
        </authorList>
    </citation>
    <scope>NUCLEOTIDE SEQUENCE [LARGE SCALE GENOMIC DNA]</scope>
    <source>
        <strain evidence="5 6">MA001</strain>
    </source>
</reference>
<dbReference type="GO" id="GO:0008360">
    <property type="term" value="P:regulation of cell shape"/>
    <property type="evidence" value="ECO:0007669"/>
    <property type="project" value="UniProtKB-KW"/>
</dbReference>
<accession>A0A398BAU4</accession>
<dbReference type="Gene3D" id="3.30.43.10">
    <property type="entry name" value="Uridine Diphospho-n-acetylenolpyruvylglucosamine Reductase, domain 2"/>
    <property type="match status" value="1"/>
</dbReference>
<name>A0A398BAU4_9BACI</name>
<dbReference type="GO" id="GO:0051301">
    <property type="term" value="P:cell division"/>
    <property type="evidence" value="ECO:0007669"/>
    <property type="project" value="UniProtKB-KW"/>
</dbReference>
<keyword evidence="3" id="KW-0274">FAD</keyword>
<dbReference type="GO" id="GO:0071949">
    <property type="term" value="F:FAD binding"/>
    <property type="evidence" value="ECO:0007669"/>
    <property type="project" value="InterPro"/>
</dbReference>
<keyword evidence="2 3" id="KW-0560">Oxidoreductase</keyword>
<dbReference type="PANTHER" id="PTHR21071">
    <property type="entry name" value="UDP-N-ACETYLENOLPYRUVOYLGLUCOSAMINE REDUCTASE"/>
    <property type="match status" value="1"/>
</dbReference>
<dbReference type="UniPathway" id="UPA00219"/>
<keyword evidence="1 3" id="KW-0285">Flavoprotein</keyword>
<evidence type="ECO:0000256" key="2">
    <source>
        <dbReference type="ARBA" id="ARBA00023002"/>
    </source>
</evidence>
<keyword evidence="3" id="KW-0133">Cell shape</keyword>
<dbReference type="GO" id="GO:0005829">
    <property type="term" value="C:cytosol"/>
    <property type="evidence" value="ECO:0007669"/>
    <property type="project" value="TreeGrafter"/>
</dbReference>
<comment type="function">
    <text evidence="3">Cell wall formation.</text>
</comment>
<sequence>MSKENRIKSIQTDTLSKFKTHHHFENYGEIKSIDDYIFFVEWAKKFNKEIYILGNGSNTLFTKKKVKSLVLKNSIPKNIKCISKAESLFEVSSNVMMHEILNYCYKNSLDSFYFLASVPATLGGALAMNAGEGKHINRTIYDYVEKVIYIDIDNSVQEIERKDMDVEFRKTMFTGCQDRFIISAVFKFPQKDFSELNPIIERIRWAKKYQDNVAPNCGSVFNENNGRIMGWLKGFRVGKAQYSLKTSNWIKNKSSSPLPILALISIAKILHFVFGKKLKIEVIRVK</sequence>
<keyword evidence="3" id="KW-0961">Cell wall biogenesis/degradation</keyword>
<comment type="catalytic activity">
    <reaction evidence="3">
        <text>UDP-N-acetyl-alpha-D-muramate + NADP(+) = UDP-N-acetyl-3-O-(1-carboxyvinyl)-alpha-D-glucosamine + NADPH + H(+)</text>
        <dbReference type="Rhea" id="RHEA:12248"/>
        <dbReference type="ChEBI" id="CHEBI:15378"/>
        <dbReference type="ChEBI" id="CHEBI:57783"/>
        <dbReference type="ChEBI" id="CHEBI:58349"/>
        <dbReference type="ChEBI" id="CHEBI:68483"/>
        <dbReference type="ChEBI" id="CHEBI:70757"/>
        <dbReference type="EC" id="1.3.1.98"/>
    </reaction>
</comment>
<dbReference type="InterPro" id="IPR006094">
    <property type="entry name" value="Oxid_FAD_bind_N"/>
</dbReference>
<dbReference type="InterPro" id="IPR016167">
    <property type="entry name" value="FAD-bd_PCMH_sub1"/>
</dbReference>
<feature type="active site" evidence="3">
    <location>
        <position position="281"/>
    </location>
</feature>
<evidence type="ECO:0000313" key="6">
    <source>
        <dbReference type="Proteomes" id="UP000266016"/>
    </source>
</evidence>
<dbReference type="SUPFAM" id="SSF56176">
    <property type="entry name" value="FAD-binding/transporter-associated domain-like"/>
    <property type="match status" value="1"/>
</dbReference>
<feature type="domain" description="FAD-binding PCMH-type" evidence="4">
    <location>
        <begin position="19"/>
        <end position="191"/>
    </location>
</feature>